<keyword evidence="1" id="KW-0812">Transmembrane</keyword>
<dbReference type="HOGENOM" id="CLU_1461203_0_0_1"/>
<dbReference type="OrthoDB" id="4850824at2759"/>
<keyword evidence="1" id="KW-1133">Transmembrane helix</keyword>
<evidence type="ECO:0000256" key="1">
    <source>
        <dbReference type="SAM" id="Phobius"/>
    </source>
</evidence>
<dbReference type="Proteomes" id="UP000008782">
    <property type="component" value="Unassembled WGS sequence"/>
</dbReference>
<feature type="transmembrane region" description="Helical" evidence="1">
    <location>
        <begin position="77"/>
        <end position="97"/>
    </location>
</feature>
<dbReference type="PANTHER" id="PTHR35395:SF1">
    <property type="entry name" value="DUF6536 DOMAIN-CONTAINING PROTEIN"/>
    <property type="match status" value="1"/>
</dbReference>
<evidence type="ECO:0000313" key="4">
    <source>
        <dbReference type="Proteomes" id="UP000008782"/>
    </source>
</evidence>
<organism evidence="4">
    <name type="scientific">Colletotrichum graminicola (strain M1.001 / M2 / FGSC 10212)</name>
    <name type="common">Maize anthracnose fungus</name>
    <name type="synonym">Glomerella graminicola</name>
    <dbReference type="NCBI Taxonomy" id="645133"/>
    <lineage>
        <taxon>Eukaryota</taxon>
        <taxon>Fungi</taxon>
        <taxon>Dikarya</taxon>
        <taxon>Ascomycota</taxon>
        <taxon>Pezizomycotina</taxon>
        <taxon>Sordariomycetes</taxon>
        <taxon>Hypocreomycetidae</taxon>
        <taxon>Glomerellales</taxon>
        <taxon>Glomerellaceae</taxon>
        <taxon>Colletotrichum</taxon>
        <taxon>Colletotrichum graminicola species complex</taxon>
    </lineage>
</organism>
<dbReference type="RefSeq" id="XP_008095604.1">
    <property type="nucleotide sequence ID" value="XM_008097413.1"/>
</dbReference>
<dbReference type="EMBL" id="GG697356">
    <property type="protein sequence ID" value="EFQ31584.1"/>
    <property type="molecule type" value="Genomic_DNA"/>
</dbReference>
<accession>E3QL46</accession>
<keyword evidence="1" id="KW-0472">Membrane</keyword>
<dbReference type="STRING" id="645133.E3QL46"/>
<dbReference type="eggNOG" id="ENOG502RYAY">
    <property type="taxonomic scope" value="Eukaryota"/>
</dbReference>
<reference evidence="4" key="1">
    <citation type="journal article" date="2012" name="Nat. Genet.">
        <title>Lifestyle transitions in plant pathogenic Colletotrichum fungi deciphered by genome and transcriptome analyses.</title>
        <authorList>
            <person name="O'Connell R.J."/>
            <person name="Thon M.R."/>
            <person name="Hacquard S."/>
            <person name="Amyotte S.G."/>
            <person name="Kleemann J."/>
            <person name="Torres M.F."/>
            <person name="Damm U."/>
            <person name="Buiate E.A."/>
            <person name="Epstein L."/>
            <person name="Alkan N."/>
            <person name="Altmueller J."/>
            <person name="Alvarado-Balderrama L."/>
            <person name="Bauser C.A."/>
            <person name="Becker C."/>
            <person name="Birren B.W."/>
            <person name="Chen Z."/>
            <person name="Choi J."/>
            <person name="Crouch J.A."/>
            <person name="Duvick J.P."/>
            <person name="Farman M.A."/>
            <person name="Gan P."/>
            <person name="Heiman D."/>
            <person name="Henrissat B."/>
            <person name="Howard R.J."/>
            <person name="Kabbage M."/>
            <person name="Koch C."/>
            <person name="Kracher B."/>
            <person name="Kubo Y."/>
            <person name="Law A.D."/>
            <person name="Lebrun M.-H."/>
            <person name="Lee Y.-H."/>
            <person name="Miyara I."/>
            <person name="Moore N."/>
            <person name="Neumann U."/>
            <person name="Nordstroem K."/>
            <person name="Panaccione D.G."/>
            <person name="Panstruga R."/>
            <person name="Place M."/>
            <person name="Proctor R.H."/>
            <person name="Prusky D."/>
            <person name="Rech G."/>
            <person name="Reinhardt R."/>
            <person name="Rollins J.A."/>
            <person name="Rounsley S."/>
            <person name="Schardl C.L."/>
            <person name="Schwartz D.C."/>
            <person name="Shenoy N."/>
            <person name="Shirasu K."/>
            <person name="Sikhakolli U.R."/>
            <person name="Stueber K."/>
            <person name="Sukno S.A."/>
            <person name="Sweigard J.A."/>
            <person name="Takano Y."/>
            <person name="Takahara H."/>
            <person name="Trail F."/>
            <person name="van der Does H.C."/>
            <person name="Voll L.M."/>
            <person name="Will I."/>
            <person name="Young S."/>
            <person name="Zeng Q."/>
            <person name="Zhang J."/>
            <person name="Zhou S."/>
            <person name="Dickman M.B."/>
            <person name="Schulze-Lefert P."/>
            <person name="Ver Loren van Themaat E."/>
            <person name="Ma L.-J."/>
            <person name="Vaillancourt L.J."/>
        </authorList>
    </citation>
    <scope>NUCLEOTIDE SEQUENCE [LARGE SCALE GENOMIC DNA]</scope>
    <source>
        <strain evidence="4">M1.001 / M2 / FGSC 10212</strain>
    </source>
</reference>
<dbReference type="VEuPathDB" id="FungiDB:GLRG_06873"/>
<feature type="transmembrane region" description="Helical" evidence="1">
    <location>
        <begin position="31"/>
        <end position="50"/>
    </location>
</feature>
<proteinExistence type="predicted"/>
<evidence type="ECO:0000313" key="3">
    <source>
        <dbReference type="EMBL" id="EFQ31584.1"/>
    </source>
</evidence>
<dbReference type="PANTHER" id="PTHR35395">
    <property type="entry name" value="DUF6536 DOMAIN-CONTAINING PROTEIN"/>
    <property type="match status" value="1"/>
</dbReference>
<name>E3QL46_COLGM</name>
<dbReference type="GeneID" id="24412238"/>
<dbReference type="Pfam" id="PF20163">
    <property type="entry name" value="DUF6536"/>
    <property type="match status" value="1"/>
</dbReference>
<dbReference type="InterPro" id="IPR046623">
    <property type="entry name" value="DUF6536"/>
</dbReference>
<gene>
    <name evidence="3" type="ORF">GLRG_06873</name>
</gene>
<dbReference type="AlphaFoldDB" id="E3QL46"/>
<sequence length="185" mass="20722">MLSNSENSTSRRRRLWEQLPSGWRRSATVNVVLLSISLLLPIGILAAAIFSTGDFWQAWMFYEAECKSSSVTATDTGLHLLLNAISTVILVSSNFFMQVLNAPSRKEVDDVHAKGDWLDICIPSWRNAFRLSWFKIICCLVLFLTSLPIHVVFNSIMSDYHLTIAAESFTTDASVFFLPGSGLQK</sequence>
<feature type="domain" description="DUF6536" evidence="2">
    <location>
        <begin position="23"/>
        <end position="161"/>
    </location>
</feature>
<evidence type="ECO:0000259" key="2">
    <source>
        <dbReference type="Pfam" id="PF20163"/>
    </source>
</evidence>
<keyword evidence="4" id="KW-1185">Reference proteome</keyword>
<feature type="transmembrane region" description="Helical" evidence="1">
    <location>
        <begin position="133"/>
        <end position="153"/>
    </location>
</feature>
<protein>
    <recommendedName>
        <fullName evidence="2">DUF6536 domain-containing protein</fullName>
    </recommendedName>
</protein>